<protein>
    <recommendedName>
        <fullName evidence="3">Geranylgeranyl pyrophosphate synthetase</fullName>
    </recommendedName>
</protein>
<keyword evidence="2" id="KW-1185">Reference proteome</keyword>
<dbReference type="EMBL" id="JH711588">
    <property type="protein sequence ID" value="EIW75640.1"/>
    <property type="molecule type" value="Genomic_DNA"/>
</dbReference>
<dbReference type="KEGG" id="cput:CONPUDRAFT_140049"/>
<proteinExistence type="predicted"/>
<dbReference type="GeneID" id="19201442"/>
<evidence type="ECO:0000313" key="2">
    <source>
        <dbReference type="Proteomes" id="UP000053558"/>
    </source>
</evidence>
<organism evidence="1 2">
    <name type="scientific">Coniophora puteana (strain RWD-64-598)</name>
    <name type="common">Brown rot fungus</name>
    <dbReference type="NCBI Taxonomy" id="741705"/>
    <lineage>
        <taxon>Eukaryota</taxon>
        <taxon>Fungi</taxon>
        <taxon>Dikarya</taxon>
        <taxon>Basidiomycota</taxon>
        <taxon>Agaricomycotina</taxon>
        <taxon>Agaricomycetes</taxon>
        <taxon>Agaricomycetidae</taxon>
        <taxon>Boletales</taxon>
        <taxon>Coniophorineae</taxon>
        <taxon>Coniophoraceae</taxon>
        <taxon>Coniophora</taxon>
    </lineage>
</organism>
<dbReference type="PANTHER" id="PTHR35179">
    <property type="entry name" value="PROTEIN CBG02620"/>
    <property type="match status" value="1"/>
</dbReference>
<sequence>MPSLTGSTSTPVYVKEGLEAALMQFGIPDSITGVTKHVRPVGSYSWVTGSTPTIVVPGSPSIWTNSRVRRVMPDTGVVVHDENAHHMGRHASPLTPIFAALDALYGADENLFRYADLDLVTDRANLEKLLRFIMGADTEAFRIDVERGGQAVLFTGCEPRVSDRIVGFQGYGRSYQKAAASPAPGCEAAGGHYRLNVLTLGGLRILLRFPVAACLSAPSSLTPDSPLLSGHVHGLTVRLNSPPKLVAQSQLVELRFTTSRRPLDWAETFPALSLSRTPWLFVANHSTGVFNEPEKVELSSEKLAAHAEKAETSLCKLKLVIAAVLAVVRMHDERVPMSLVREGKKLTLYRRKMGTGSMLDDQILRRFWK</sequence>
<dbReference type="OrthoDB" id="420564at2759"/>
<dbReference type="PANTHER" id="PTHR35179:SF2">
    <property type="entry name" value="START DOMAIN-CONTAINING PROTEIN"/>
    <property type="match status" value="1"/>
</dbReference>
<evidence type="ECO:0008006" key="3">
    <source>
        <dbReference type="Google" id="ProtNLM"/>
    </source>
</evidence>
<dbReference type="RefSeq" id="XP_007774336.1">
    <property type="nucleotide sequence ID" value="XM_007776146.1"/>
</dbReference>
<name>A0A5M3MA24_CONPW</name>
<reference evidence="2" key="1">
    <citation type="journal article" date="2012" name="Science">
        <title>The Paleozoic origin of enzymatic lignin decomposition reconstructed from 31 fungal genomes.</title>
        <authorList>
            <person name="Floudas D."/>
            <person name="Binder M."/>
            <person name="Riley R."/>
            <person name="Barry K."/>
            <person name="Blanchette R.A."/>
            <person name="Henrissat B."/>
            <person name="Martinez A.T."/>
            <person name="Otillar R."/>
            <person name="Spatafora J.W."/>
            <person name="Yadav J.S."/>
            <person name="Aerts A."/>
            <person name="Benoit I."/>
            <person name="Boyd A."/>
            <person name="Carlson A."/>
            <person name="Copeland A."/>
            <person name="Coutinho P.M."/>
            <person name="de Vries R.P."/>
            <person name="Ferreira P."/>
            <person name="Findley K."/>
            <person name="Foster B."/>
            <person name="Gaskell J."/>
            <person name="Glotzer D."/>
            <person name="Gorecki P."/>
            <person name="Heitman J."/>
            <person name="Hesse C."/>
            <person name="Hori C."/>
            <person name="Igarashi K."/>
            <person name="Jurgens J.A."/>
            <person name="Kallen N."/>
            <person name="Kersten P."/>
            <person name="Kohler A."/>
            <person name="Kuees U."/>
            <person name="Kumar T.K.A."/>
            <person name="Kuo A."/>
            <person name="LaButti K."/>
            <person name="Larrondo L.F."/>
            <person name="Lindquist E."/>
            <person name="Ling A."/>
            <person name="Lombard V."/>
            <person name="Lucas S."/>
            <person name="Lundell T."/>
            <person name="Martin R."/>
            <person name="McLaughlin D.J."/>
            <person name="Morgenstern I."/>
            <person name="Morin E."/>
            <person name="Murat C."/>
            <person name="Nagy L.G."/>
            <person name="Nolan M."/>
            <person name="Ohm R.A."/>
            <person name="Patyshakuliyeva A."/>
            <person name="Rokas A."/>
            <person name="Ruiz-Duenas F.J."/>
            <person name="Sabat G."/>
            <person name="Salamov A."/>
            <person name="Samejima M."/>
            <person name="Schmutz J."/>
            <person name="Slot J.C."/>
            <person name="St John F."/>
            <person name="Stenlid J."/>
            <person name="Sun H."/>
            <person name="Sun S."/>
            <person name="Syed K."/>
            <person name="Tsang A."/>
            <person name="Wiebenga A."/>
            <person name="Young D."/>
            <person name="Pisabarro A."/>
            <person name="Eastwood D.C."/>
            <person name="Martin F."/>
            <person name="Cullen D."/>
            <person name="Grigoriev I.V."/>
            <person name="Hibbett D.S."/>
        </authorList>
    </citation>
    <scope>NUCLEOTIDE SEQUENCE [LARGE SCALE GENOMIC DNA]</scope>
    <source>
        <strain evidence="2">RWD-64-598 SS2</strain>
    </source>
</reference>
<gene>
    <name evidence="1" type="ORF">CONPUDRAFT_140049</name>
</gene>
<accession>A0A5M3MA24</accession>
<dbReference type="Proteomes" id="UP000053558">
    <property type="component" value="Unassembled WGS sequence"/>
</dbReference>
<dbReference type="AlphaFoldDB" id="A0A5M3MA24"/>
<dbReference type="OMA" id="VRAYHRN"/>
<evidence type="ECO:0000313" key="1">
    <source>
        <dbReference type="EMBL" id="EIW75640.1"/>
    </source>
</evidence>
<comment type="caution">
    <text evidence="1">The sequence shown here is derived from an EMBL/GenBank/DDBJ whole genome shotgun (WGS) entry which is preliminary data.</text>
</comment>